<reference evidence="1" key="1">
    <citation type="journal article" date="2022" name="Int. J. Mol. Sci.">
        <title>Draft Genome of Tanacetum Coccineum: Genomic Comparison of Closely Related Tanacetum-Family Plants.</title>
        <authorList>
            <person name="Yamashiro T."/>
            <person name="Shiraishi A."/>
            <person name="Nakayama K."/>
            <person name="Satake H."/>
        </authorList>
    </citation>
    <scope>NUCLEOTIDE SEQUENCE</scope>
</reference>
<dbReference type="EMBL" id="BQNB010013912">
    <property type="protein sequence ID" value="GJT21735.1"/>
    <property type="molecule type" value="Genomic_DNA"/>
</dbReference>
<name>A0ABQ5C3M6_9ASTR</name>
<dbReference type="Proteomes" id="UP001151760">
    <property type="component" value="Unassembled WGS sequence"/>
</dbReference>
<organism evidence="1 2">
    <name type="scientific">Tanacetum coccineum</name>
    <dbReference type="NCBI Taxonomy" id="301880"/>
    <lineage>
        <taxon>Eukaryota</taxon>
        <taxon>Viridiplantae</taxon>
        <taxon>Streptophyta</taxon>
        <taxon>Embryophyta</taxon>
        <taxon>Tracheophyta</taxon>
        <taxon>Spermatophyta</taxon>
        <taxon>Magnoliopsida</taxon>
        <taxon>eudicotyledons</taxon>
        <taxon>Gunneridae</taxon>
        <taxon>Pentapetalae</taxon>
        <taxon>asterids</taxon>
        <taxon>campanulids</taxon>
        <taxon>Asterales</taxon>
        <taxon>Asteraceae</taxon>
        <taxon>Asteroideae</taxon>
        <taxon>Anthemideae</taxon>
        <taxon>Anthemidinae</taxon>
        <taxon>Tanacetum</taxon>
    </lineage>
</organism>
<evidence type="ECO:0000313" key="2">
    <source>
        <dbReference type="Proteomes" id="UP001151760"/>
    </source>
</evidence>
<proteinExistence type="predicted"/>
<sequence length="132" mass="14611">MMEQQVRNPIMGMVVVQVDEHQLIKSFVDMIVAMLVLDTIAALMVLGRIVAKLVLDTIAALMVLGRIVAKLVLDKIGAHTLVCELKLVVDAVIVELCTELDSSKIRSWQPMQLDLSNVSCSIILHFHELHVA</sequence>
<accession>A0ABQ5C3M6</accession>
<evidence type="ECO:0000313" key="1">
    <source>
        <dbReference type="EMBL" id="GJT21735.1"/>
    </source>
</evidence>
<reference evidence="1" key="2">
    <citation type="submission" date="2022-01" db="EMBL/GenBank/DDBJ databases">
        <authorList>
            <person name="Yamashiro T."/>
            <person name="Shiraishi A."/>
            <person name="Satake H."/>
            <person name="Nakayama K."/>
        </authorList>
    </citation>
    <scope>NUCLEOTIDE SEQUENCE</scope>
</reference>
<comment type="caution">
    <text evidence="1">The sequence shown here is derived from an EMBL/GenBank/DDBJ whole genome shotgun (WGS) entry which is preliminary data.</text>
</comment>
<keyword evidence="2" id="KW-1185">Reference proteome</keyword>
<protein>
    <submittedName>
        <fullName evidence="1">Uncharacterized protein</fullName>
    </submittedName>
</protein>
<gene>
    <name evidence="1" type="ORF">Tco_0891672</name>
</gene>